<proteinExistence type="inferred from homology"/>
<dbReference type="Proteomes" id="UP000249185">
    <property type="component" value="Unassembled WGS sequence"/>
</dbReference>
<accession>A0A2W5NBF4</accession>
<dbReference type="InterPro" id="IPR005656">
    <property type="entry name" value="MmgE_PrpD"/>
</dbReference>
<sequence>MTTETLSLPDTGDLTPRVAGFAARLRAEDLPAGLRADIGLHLLDTLACAAAGARLPIAAEARGHARAMGNAAGPAPLIGAADRTSPMMAAFANAFAANALDYDDGFEHDGKGMGHPGASLVAAALAALGRGPVSGGALVAALAAGTEINNRLILSVQPSAERFHEVYGIGQHQAIGAAVVYARLSGLPAERMETALGLAASLTPVPSLHKYNWRARPIITLKDFVAPAAQAGVQAVELARAGFTGPRGVFDGPTGFWRMVGSDRFDAEALVADLGRVWRAEEGAFKTYPACRWLAPALEAFEIARERAATGAGIVRISVRSFADVGRKLADPRPRDAIDAQFSLPHLLACLAAGLPAGLPWFTPAALADPALHALADRVTIETDAAMDAAMRGPGRRPSAAVAIDFADGSRAEAEVAAPRGGALRPITAAVVRDKAGRLFGQSGLDISERTLAELAASADVMTDLAPLFRGPAGG</sequence>
<feature type="domain" description="MmgE/PrpD N-terminal" evidence="2">
    <location>
        <begin position="18"/>
        <end position="263"/>
    </location>
</feature>
<dbReference type="InterPro" id="IPR045337">
    <property type="entry name" value="MmgE_PrpD_C"/>
</dbReference>
<dbReference type="PANTHER" id="PTHR16943">
    <property type="entry name" value="2-METHYLCITRATE DEHYDRATASE-RELATED"/>
    <property type="match status" value="1"/>
</dbReference>
<name>A0A2W5NBF4_RHOSU</name>
<comment type="caution">
    <text evidence="4">The sequence shown here is derived from an EMBL/GenBank/DDBJ whole genome shotgun (WGS) entry which is preliminary data.</text>
</comment>
<dbReference type="Pfam" id="PF03972">
    <property type="entry name" value="MmgE_PrpD_N"/>
    <property type="match status" value="1"/>
</dbReference>
<dbReference type="PANTHER" id="PTHR16943:SF8">
    <property type="entry name" value="2-METHYLCITRATE DEHYDRATASE"/>
    <property type="match status" value="1"/>
</dbReference>
<evidence type="ECO:0000313" key="5">
    <source>
        <dbReference type="Proteomes" id="UP000249185"/>
    </source>
</evidence>
<dbReference type="InterPro" id="IPR036148">
    <property type="entry name" value="MmgE/PrpD_sf"/>
</dbReference>
<organism evidence="4 5">
    <name type="scientific">Rhodovulum sulfidophilum</name>
    <name type="common">Rhodobacter sulfidophilus</name>
    <dbReference type="NCBI Taxonomy" id="35806"/>
    <lineage>
        <taxon>Bacteria</taxon>
        <taxon>Pseudomonadati</taxon>
        <taxon>Pseudomonadota</taxon>
        <taxon>Alphaproteobacteria</taxon>
        <taxon>Rhodobacterales</taxon>
        <taxon>Paracoccaceae</taxon>
        <taxon>Rhodovulum</taxon>
    </lineage>
</organism>
<comment type="similarity">
    <text evidence="1">Belongs to the PrpD family.</text>
</comment>
<evidence type="ECO:0000259" key="3">
    <source>
        <dbReference type="Pfam" id="PF19305"/>
    </source>
</evidence>
<dbReference type="AlphaFoldDB" id="A0A2W5NBF4"/>
<dbReference type="Pfam" id="PF19305">
    <property type="entry name" value="MmgE_PrpD_C"/>
    <property type="match status" value="1"/>
</dbReference>
<evidence type="ECO:0000256" key="1">
    <source>
        <dbReference type="ARBA" id="ARBA00006174"/>
    </source>
</evidence>
<dbReference type="InterPro" id="IPR045336">
    <property type="entry name" value="MmgE_PrpD_N"/>
</dbReference>
<dbReference type="InterPro" id="IPR042188">
    <property type="entry name" value="MmgE/PrpD_sf_2"/>
</dbReference>
<dbReference type="Gene3D" id="1.10.4100.10">
    <property type="entry name" value="2-methylcitrate dehydratase PrpD"/>
    <property type="match status" value="1"/>
</dbReference>
<feature type="domain" description="MmgE/PrpD C-terminal" evidence="3">
    <location>
        <begin position="288"/>
        <end position="443"/>
    </location>
</feature>
<reference evidence="4 5" key="1">
    <citation type="submission" date="2017-08" db="EMBL/GenBank/DDBJ databases">
        <title>Infants hospitalized years apart are colonized by the same room-sourced microbial strains.</title>
        <authorList>
            <person name="Brooks B."/>
            <person name="Olm M.R."/>
            <person name="Firek B.A."/>
            <person name="Baker R."/>
            <person name="Thomas B.C."/>
            <person name="Morowitz M.J."/>
            <person name="Banfield J.F."/>
        </authorList>
    </citation>
    <scope>NUCLEOTIDE SEQUENCE [LARGE SCALE GENOMIC DNA]</scope>
    <source>
        <strain evidence="4">S2_005_002_R2_34</strain>
    </source>
</reference>
<dbReference type="EMBL" id="QFPW01000003">
    <property type="protein sequence ID" value="PZQ50782.1"/>
    <property type="molecule type" value="Genomic_DNA"/>
</dbReference>
<dbReference type="GO" id="GO:0016829">
    <property type="term" value="F:lyase activity"/>
    <property type="evidence" value="ECO:0007669"/>
    <property type="project" value="InterPro"/>
</dbReference>
<protein>
    <recommendedName>
        <fullName evidence="6">MmgE/PrpD family protein</fullName>
    </recommendedName>
</protein>
<dbReference type="InterPro" id="IPR042183">
    <property type="entry name" value="MmgE/PrpD_sf_1"/>
</dbReference>
<evidence type="ECO:0008006" key="6">
    <source>
        <dbReference type="Google" id="ProtNLM"/>
    </source>
</evidence>
<dbReference type="Gene3D" id="3.30.1330.120">
    <property type="entry name" value="2-methylcitrate dehydratase PrpD"/>
    <property type="match status" value="1"/>
</dbReference>
<dbReference type="SUPFAM" id="SSF103378">
    <property type="entry name" value="2-methylcitrate dehydratase PrpD"/>
    <property type="match status" value="1"/>
</dbReference>
<evidence type="ECO:0000313" key="4">
    <source>
        <dbReference type="EMBL" id="PZQ50782.1"/>
    </source>
</evidence>
<gene>
    <name evidence="4" type="ORF">DI556_06600</name>
</gene>
<evidence type="ECO:0000259" key="2">
    <source>
        <dbReference type="Pfam" id="PF03972"/>
    </source>
</evidence>